<dbReference type="InterPro" id="IPR002725">
    <property type="entry name" value="YgjP-like_metallopeptidase"/>
</dbReference>
<evidence type="ECO:0000259" key="1">
    <source>
        <dbReference type="Pfam" id="PF01863"/>
    </source>
</evidence>
<name>A0A2S9V5D4_9ALTE</name>
<dbReference type="Pfam" id="PF01863">
    <property type="entry name" value="YgjP-like"/>
    <property type="match status" value="1"/>
</dbReference>
<dbReference type="EMBL" id="PVNP01000203">
    <property type="protein sequence ID" value="PRO71651.1"/>
    <property type="molecule type" value="Genomic_DNA"/>
</dbReference>
<organism evidence="2 3">
    <name type="scientific">Alteromonas alba</name>
    <dbReference type="NCBI Taxonomy" id="2079529"/>
    <lineage>
        <taxon>Bacteria</taxon>
        <taxon>Pseudomonadati</taxon>
        <taxon>Pseudomonadota</taxon>
        <taxon>Gammaproteobacteria</taxon>
        <taxon>Alteromonadales</taxon>
        <taxon>Alteromonadaceae</taxon>
        <taxon>Alteromonas/Salinimonas group</taxon>
        <taxon>Alteromonas</taxon>
    </lineage>
</organism>
<dbReference type="Proteomes" id="UP000238949">
    <property type="component" value="Unassembled WGS sequence"/>
</dbReference>
<dbReference type="PANTHER" id="PTHR30399:SF1">
    <property type="entry name" value="UTP PYROPHOSPHATASE"/>
    <property type="match status" value="1"/>
</dbReference>
<sequence>MATPLTYLSHYPHHLQDQIAQLLDANKLGDWLRARYPRVHNMNNDKALRDYAMAIKNQYMKKTQPLSKVIYDNKIHIVNHALGLHSYVSRVQGGKLKSKNELRVSELFKTTPEAFLNMIVVHELAHLKEKEHNKAFYQLCRHMLPDYHQIEFDVRVYLTELENTGHVFVPPTA</sequence>
<evidence type="ECO:0000313" key="2">
    <source>
        <dbReference type="EMBL" id="PRO71651.1"/>
    </source>
</evidence>
<dbReference type="InterPro" id="IPR053136">
    <property type="entry name" value="UTP_pyrophosphatase-like"/>
</dbReference>
<dbReference type="PANTHER" id="PTHR30399">
    <property type="entry name" value="UNCHARACTERIZED PROTEIN YGJP"/>
    <property type="match status" value="1"/>
</dbReference>
<keyword evidence="3" id="KW-1185">Reference proteome</keyword>
<evidence type="ECO:0000313" key="3">
    <source>
        <dbReference type="Proteomes" id="UP000238949"/>
    </source>
</evidence>
<dbReference type="OrthoDB" id="9000630at2"/>
<dbReference type="Gene3D" id="3.30.2010.10">
    <property type="entry name" value="Metalloproteases ('zincins'), catalytic domain"/>
    <property type="match status" value="1"/>
</dbReference>
<dbReference type="RefSeq" id="WP_105936388.1">
    <property type="nucleotide sequence ID" value="NZ_PVNP01000203.1"/>
</dbReference>
<gene>
    <name evidence="2" type="ORF">C6Y40_21115</name>
</gene>
<keyword evidence="2" id="KW-0378">Hydrolase</keyword>
<feature type="domain" description="YgjP-like metallopeptidase" evidence="1">
    <location>
        <begin position="94"/>
        <end position="150"/>
    </location>
</feature>
<accession>A0A2S9V5D4</accession>
<reference evidence="3" key="1">
    <citation type="journal article" date="2020" name="Int. J. Syst. Evol. Microbiol.">
        <title>Alteromonas alba sp. nov., a marine bacterium isolated from the seawater of the West Pacific Ocean.</title>
        <authorList>
            <person name="Sun C."/>
            <person name="Wu Y.-H."/>
            <person name="Xamxidin M."/>
            <person name="Cheng H."/>
            <person name="Xu X.-W."/>
        </authorList>
    </citation>
    <scope>NUCLEOTIDE SEQUENCE [LARGE SCALE GENOMIC DNA]</scope>
    <source>
        <strain evidence="3">190</strain>
    </source>
</reference>
<proteinExistence type="predicted"/>
<protein>
    <submittedName>
        <fullName evidence="2">Metal-dependent hydrolase</fullName>
    </submittedName>
</protein>
<dbReference type="AlphaFoldDB" id="A0A2S9V5D4"/>
<dbReference type="CDD" id="cd07344">
    <property type="entry name" value="M48_yhfN_like"/>
    <property type="match status" value="1"/>
</dbReference>
<comment type="caution">
    <text evidence="2">The sequence shown here is derived from an EMBL/GenBank/DDBJ whole genome shotgun (WGS) entry which is preliminary data.</text>
</comment>
<dbReference type="GO" id="GO:0016787">
    <property type="term" value="F:hydrolase activity"/>
    <property type="evidence" value="ECO:0007669"/>
    <property type="project" value="UniProtKB-KW"/>
</dbReference>